<dbReference type="GO" id="GO:0003887">
    <property type="term" value="F:DNA-directed DNA polymerase activity"/>
    <property type="evidence" value="ECO:0007669"/>
    <property type="project" value="UniProtKB-EC"/>
</dbReference>
<organism evidence="4 5">
    <name type="scientific">Corynebacterium kalinowskii</name>
    <dbReference type="NCBI Taxonomy" id="2675216"/>
    <lineage>
        <taxon>Bacteria</taxon>
        <taxon>Bacillati</taxon>
        <taxon>Actinomycetota</taxon>
        <taxon>Actinomycetes</taxon>
        <taxon>Mycobacteriales</taxon>
        <taxon>Corynebacteriaceae</taxon>
        <taxon>Corynebacterium</taxon>
    </lineage>
</organism>
<dbReference type="EMBL" id="CP046452">
    <property type="protein sequence ID" value="QGU02351.1"/>
    <property type="molecule type" value="Genomic_DNA"/>
</dbReference>
<dbReference type="Gene3D" id="3.40.50.10190">
    <property type="entry name" value="BRCT domain"/>
    <property type="match status" value="1"/>
</dbReference>
<dbReference type="RefSeq" id="WP_156192681.1">
    <property type="nucleotide sequence ID" value="NZ_CP046452.1"/>
</dbReference>
<keyword evidence="1" id="KW-0378">Hydrolase</keyword>
<dbReference type="InterPro" id="IPR036397">
    <property type="entry name" value="RNaseH_sf"/>
</dbReference>
<dbReference type="Gene3D" id="3.30.420.10">
    <property type="entry name" value="Ribonuclease H-like superfamily/Ribonuclease H"/>
    <property type="match status" value="1"/>
</dbReference>
<keyword evidence="4" id="KW-0548">Nucleotidyltransferase</keyword>
<dbReference type="SUPFAM" id="SSF52113">
    <property type="entry name" value="BRCT domain"/>
    <property type="match status" value="1"/>
</dbReference>
<evidence type="ECO:0000313" key="5">
    <source>
        <dbReference type="Proteomes" id="UP000427071"/>
    </source>
</evidence>
<gene>
    <name evidence="4" type="primary">polC2</name>
    <name evidence="4" type="ORF">CKALI_07445</name>
</gene>
<keyword evidence="1" id="KW-0269">Exonuclease</keyword>
<feature type="domain" description="Exonuclease" evidence="3">
    <location>
        <begin position="100"/>
        <end position="267"/>
    </location>
</feature>
<evidence type="ECO:0000256" key="1">
    <source>
        <dbReference type="ARBA" id="ARBA00022839"/>
    </source>
</evidence>
<dbReference type="SMART" id="SM00479">
    <property type="entry name" value="EXOIII"/>
    <property type="match status" value="1"/>
</dbReference>
<protein>
    <submittedName>
        <fullName evidence="4">DNA polymerase III PolC-type</fullName>
        <ecNumber evidence="4">2.7.7.7</ecNumber>
    </submittedName>
</protein>
<dbReference type="PANTHER" id="PTHR30231">
    <property type="entry name" value="DNA POLYMERASE III SUBUNIT EPSILON"/>
    <property type="match status" value="1"/>
</dbReference>
<dbReference type="InterPro" id="IPR013520">
    <property type="entry name" value="Ribonucl_H"/>
</dbReference>
<sequence>MIAAHGAQIDVHASGVDIRYSPLLTALHYENVTIALSEITRVEVSEPTTVLSGSVSLLGADKRIIFSPGQAEQARQLAAAIDAARHGESPAAVSPVPGLNFVAFDVETANADWGSICQMGAVRFVDGIPTDSVSWYVQPPQGLDEFDPDNVAIHGITPDQVADAPEFPDRLAAFIDFVGNDPLVAHNAQFDFTALSRASAASGIAAPTMYFGCTLLMCRAAKLGFTNNKLPTVAAGLGVDLTQHHDATADAAACGGILVELARRADYSGSFVEFCFSQGFTLGILEPSRVYPVLKDRSGAGVALQRKKLGLAVDKPAAAEVPAPADKPARSSSAPWSRVATPEVVPDPNPNADPGGALFGQNVTLTGDFAPFEKGDLWERIAAQGATIGKNVTKKTTILVCGPWATVTSKQKRAEELIQKGQKLTIWTEKQLYTALGLDEQPPF</sequence>
<accession>A0A6B8VR62</accession>
<dbReference type="CDD" id="cd17748">
    <property type="entry name" value="BRCT_DNA_ligase_like"/>
    <property type="match status" value="1"/>
</dbReference>
<evidence type="ECO:0000313" key="4">
    <source>
        <dbReference type="EMBL" id="QGU02351.1"/>
    </source>
</evidence>
<dbReference type="GO" id="GO:0008408">
    <property type="term" value="F:3'-5' exonuclease activity"/>
    <property type="evidence" value="ECO:0007669"/>
    <property type="project" value="TreeGrafter"/>
</dbReference>
<dbReference type="Proteomes" id="UP000427071">
    <property type="component" value="Chromosome"/>
</dbReference>
<keyword evidence="5" id="KW-1185">Reference proteome</keyword>
<dbReference type="Pfam" id="PF00929">
    <property type="entry name" value="RNase_T"/>
    <property type="match status" value="1"/>
</dbReference>
<dbReference type="PANTHER" id="PTHR30231:SF42">
    <property type="entry name" value="EXONUCLEASE"/>
    <property type="match status" value="1"/>
</dbReference>
<dbReference type="SUPFAM" id="SSF53098">
    <property type="entry name" value="Ribonuclease H-like"/>
    <property type="match status" value="1"/>
</dbReference>
<dbReference type="GO" id="GO:0003676">
    <property type="term" value="F:nucleic acid binding"/>
    <property type="evidence" value="ECO:0007669"/>
    <property type="project" value="InterPro"/>
</dbReference>
<dbReference type="AlphaFoldDB" id="A0A6B8VR62"/>
<evidence type="ECO:0000259" key="3">
    <source>
        <dbReference type="SMART" id="SM00479"/>
    </source>
</evidence>
<dbReference type="InterPro" id="IPR012337">
    <property type="entry name" value="RNaseH-like_sf"/>
</dbReference>
<evidence type="ECO:0000256" key="2">
    <source>
        <dbReference type="SAM" id="MobiDB-lite"/>
    </source>
</evidence>
<dbReference type="GO" id="GO:0005829">
    <property type="term" value="C:cytosol"/>
    <property type="evidence" value="ECO:0007669"/>
    <property type="project" value="TreeGrafter"/>
</dbReference>
<keyword evidence="1" id="KW-0540">Nuclease</keyword>
<dbReference type="FunFam" id="3.30.420.10:FF:000045">
    <property type="entry name" value="3'-5' exonuclease DinG"/>
    <property type="match status" value="1"/>
</dbReference>
<proteinExistence type="predicted"/>
<dbReference type="KEGG" id="ckw:CKALI_07445"/>
<reference evidence="5" key="1">
    <citation type="submission" date="2019-11" db="EMBL/GenBank/DDBJ databases">
        <title>Complete genome sequence of Corynebacterium kalinowskii 1959, a novel Corynebacterium species isolated from soil of a small paddock in Vilsendorf, Germany.</title>
        <authorList>
            <person name="Schaffert L."/>
            <person name="Ruwe M."/>
            <person name="Milse J."/>
            <person name="Hanuschka K."/>
            <person name="Ortseifen V."/>
            <person name="Droste J."/>
            <person name="Brandt D."/>
            <person name="Schlueter L."/>
            <person name="Kutter Y."/>
            <person name="Vinke S."/>
            <person name="Viehoefer P."/>
            <person name="Jacob L."/>
            <person name="Luebke N.-C."/>
            <person name="Schulte-Berndt E."/>
            <person name="Hain C."/>
            <person name="Linder M."/>
            <person name="Schmidt P."/>
            <person name="Wollenschlaeger L."/>
            <person name="Luttermann T."/>
            <person name="Thieme E."/>
            <person name="Hassa J."/>
            <person name="Haak M."/>
            <person name="Wittchen M."/>
            <person name="Mentz A."/>
            <person name="Persicke M."/>
            <person name="Busche T."/>
            <person name="Ruckert C."/>
        </authorList>
    </citation>
    <scope>NUCLEOTIDE SEQUENCE [LARGE SCALE GENOMIC DNA]</scope>
    <source>
        <strain evidence="5">1959</strain>
    </source>
</reference>
<feature type="region of interest" description="Disordered" evidence="2">
    <location>
        <begin position="320"/>
        <end position="343"/>
    </location>
</feature>
<keyword evidence="4" id="KW-0808">Transferase</keyword>
<dbReference type="EC" id="2.7.7.7" evidence="4"/>
<name>A0A6B8VR62_9CORY</name>
<dbReference type="InterPro" id="IPR036420">
    <property type="entry name" value="BRCT_dom_sf"/>
</dbReference>